<evidence type="ECO:0000313" key="8">
    <source>
        <dbReference type="EMBL" id="QNP45776.1"/>
    </source>
</evidence>
<gene>
    <name evidence="8" type="ORF">H9L14_00080</name>
</gene>
<protein>
    <recommendedName>
        <fullName evidence="7">Peptidase M3A/M3B catalytic domain-containing protein</fullName>
    </recommendedName>
</protein>
<evidence type="ECO:0000256" key="4">
    <source>
        <dbReference type="ARBA" id="ARBA00022833"/>
    </source>
</evidence>
<keyword evidence="9" id="KW-1185">Reference proteome</keyword>
<evidence type="ECO:0000256" key="3">
    <source>
        <dbReference type="ARBA" id="ARBA00022801"/>
    </source>
</evidence>
<dbReference type="PANTHER" id="PTHR11804:SF84">
    <property type="entry name" value="SACCHAROLYSIN"/>
    <property type="match status" value="1"/>
</dbReference>
<dbReference type="InterPro" id="IPR001567">
    <property type="entry name" value="Pept_M3A_M3B_dom"/>
</dbReference>
<organism evidence="8 9">
    <name type="scientific">Sphingomonas sediminicola</name>
    <dbReference type="NCBI Taxonomy" id="386874"/>
    <lineage>
        <taxon>Bacteria</taxon>
        <taxon>Pseudomonadati</taxon>
        <taxon>Pseudomonadota</taxon>
        <taxon>Alphaproteobacteria</taxon>
        <taxon>Sphingomonadales</taxon>
        <taxon>Sphingomonadaceae</taxon>
        <taxon>Sphingomonas</taxon>
    </lineage>
</organism>
<evidence type="ECO:0000256" key="5">
    <source>
        <dbReference type="ARBA" id="ARBA00023049"/>
    </source>
</evidence>
<proteinExistence type="inferred from homology"/>
<dbReference type="Gene3D" id="1.10.1370.40">
    <property type="match status" value="1"/>
</dbReference>
<comment type="similarity">
    <text evidence="6">Belongs to the peptidase M3 family.</text>
</comment>
<keyword evidence="4 6" id="KW-0862">Zinc</keyword>
<dbReference type="PANTHER" id="PTHR11804">
    <property type="entry name" value="PROTEASE M3 THIMET OLIGOPEPTIDASE-RELATED"/>
    <property type="match status" value="1"/>
</dbReference>
<evidence type="ECO:0000256" key="2">
    <source>
        <dbReference type="ARBA" id="ARBA00022723"/>
    </source>
</evidence>
<dbReference type="SUPFAM" id="SSF55486">
    <property type="entry name" value="Metalloproteases ('zincins'), catalytic domain"/>
    <property type="match status" value="1"/>
</dbReference>
<evidence type="ECO:0000256" key="1">
    <source>
        <dbReference type="ARBA" id="ARBA00022670"/>
    </source>
</evidence>
<name>A0ABX6T7E2_9SPHN</name>
<feature type="domain" description="Peptidase M3A/M3B catalytic" evidence="7">
    <location>
        <begin position="2"/>
        <end position="214"/>
    </location>
</feature>
<reference evidence="8 9" key="1">
    <citation type="submission" date="2020-08" db="EMBL/GenBank/DDBJ databases">
        <title>Genome sequence of Sphingomonas sediminicola KACC 15039T.</title>
        <authorList>
            <person name="Hyun D.-W."/>
            <person name="Bae J.-W."/>
        </authorList>
    </citation>
    <scope>NUCLEOTIDE SEQUENCE [LARGE SCALE GENOMIC DNA]</scope>
    <source>
        <strain evidence="8 9">KACC 15039</strain>
    </source>
</reference>
<keyword evidence="2 6" id="KW-0479">Metal-binding</keyword>
<dbReference type="InterPro" id="IPR045090">
    <property type="entry name" value="Pept_M3A_M3B"/>
</dbReference>
<keyword evidence="1 6" id="KW-0645">Protease</keyword>
<dbReference type="Pfam" id="PF01432">
    <property type="entry name" value="Peptidase_M3"/>
    <property type="match status" value="1"/>
</dbReference>
<sequence length="246" mass="28204">MINKRDELAKLVGRPNYATLNFEDRMLNSAGKVQSLIDQMSEAAKPAARRDYAKKLAVLQQLQPGANTLQPWDNAYLSQLVQTQSYGYDRQEARNYFQYNKVRDGILELTEDMFGVDIRPWKTSTWDKLVEAYEMYDHGKLIGRFYFDSHPRPGKYEHANAVPVRWGVRGSLPVAALVMNLPSGNGLMEHNDVITFLHEYGHLLHNIFGGQHQRWAYESGVYPRSSGISSKRPLRCSRTGFMTTTR</sequence>
<evidence type="ECO:0000256" key="6">
    <source>
        <dbReference type="RuleBase" id="RU003435"/>
    </source>
</evidence>
<evidence type="ECO:0000259" key="7">
    <source>
        <dbReference type="Pfam" id="PF01432"/>
    </source>
</evidence>
<dbReference type="EMBL" id="CP060782">
    <property type="protein sequence ID" value="QNP45776.1"/>
    <property type="molecule type" value="Genomic_DNA"/>
</dbReference>
<keyword evidence="3 6" id="KW-0378">Hydrolase</keyword>
<keyword evidence="5 6" id="KW-0482">Metalloprotease</keyword>
<dbReference type="Proteomes" id="UP000516105">
    <property type="component" value="Chromosome"/>
</dbReference>
<evidence type="ECO:0000313" key="9">
    <source>
        <dbReference type="Proteomes" id="UP000516105"/>
    </source>
</evidence>
<comment type="cofactor">
    <cofactor evidence="6">
        <name>Zn(2+)</name>
        <dbReference type="ChEBI" id="CHEBI:29105"/>
    </cofactor>
    <text evidence="6">Binds 1 zinc ion.</text>
</comment>
<accession>A0ABX6T7E2</accession>